<evidence type="ECO:0000256" key="2">
    <source>
        <dbReference type="ARBA" id="ARBA00022771"/>
    </source>
</evidence>
<evidence type="ECO:0000256" key="5">
    <source>
        <dbReference type="PROSITE-ProRule" id="PRU00723"/>
    </source>
</evidence>
<feature type="region of interest" description="Disordered" evidence="6">
    <location>
        <begin position="197"/>
        <end position="270"/>
    </location>
</feature>
<dbReference type="SUPFAM" id="SSF90229">
    <property type="entry name" value="CCCH zinc finger"/>
    <property type="match status" value="1"/>
</dbReference>
<organism evidence="9 10">
    <name type="scientific">Schizopora paradoxa</name>
    <dbReference type="NCBI Taxonomy" id="27342"/>
    <lineage>
        <taxon>Eukaryota</taxon>
        <taxon>Fungi</taxon>
        <taxon>Dikarya</taxon>
        <taxon>Basidiomycota</taxon>
        <taxon>Agaricomycotina</taxon>
        <taxon>Agaricomycetes</taxon>
        <taxon>Hymenochaetales</taxon>
        <taxon>Schizoporaceae</taxon>
        <taxon>Schizopora</taxon>
    </lineage>
</organism>
<accession>A0A0H2SF64</accession>
<dbReference type="InterPro" id="IPR017923">
    <property type="entry name" value="TFIIS_N"/>
</dbReference>
<reference evidence="9 10" key="1">
    <citation type="submission" date="2015-04" db="EMBL/GenBank/DDBJ databases">
        <title>Complete genome sequence of Schizopora paradoxa KUC8140, a cosmopolitan wood degrader in East Asia.</title>
        <authorList>
            <consortium name="DOE Joint Genome Institute"/>
            <person name="Min B."/>
            <person name="Park H."/>
            <person name="Jang Y."/>
            <person name="Kim J.-J."/>
            <person name="Kim K.H."/>
            <person name="Pangilinan J."/>
            <person name="Lipzen A."/>
            <person name="Riley R."/>
            <person name="Grigoriev I.V."/>
            <person name="Spatafora J.W."/>
            <person name="Choi I.-G."/>
        </authorList>
    </citation>
    <scope>NUCLEOTIDE SEQUENCE [LARGE SCALE GENOMIC DNA]</scope>
    <source>
        <strain evidence="9 10">KUC8140</strain>
    </source>
</reference>
<keyword evidence="4" id="KW-0539">Nucleus</keyword>
<dbReference type="InterPro" id="IPR000571">
    <property type="entry name" value="Znf_CCCH"/>
</dbReference>
<evidence type="ECO:0000256" key="1">
    <source>
        <dbReference type="ARBA" id="ARBA00022723"/>
    </source>
</evidence>
<feature type="compositionally biased region" description="Basic and acidic residues" evidence="6">
    <location>
        <begin position="893"/>
        <end position="902"/>
    </location>
</feature>
<dbReference type="PROSITE" id="PS50103">
    <property type="entry name" value="ZF_C3H1"/>
    <property type="match status" value="1"/>
</dbReference>
<dbReference type="GO" id="GO:0008157">
    <property type="term" value="F:protein phosphatase 1 binding"/>
    <property type="evidence" value="ECO:0007669"/>
    <property type="project" value="TreeGrafter"/>
</dbReference>
<evidence type="ECO:0000256" key="4">
    <source>
        <dbReference type="PROSITE-ProRule" id="PRU00649"/>
    </source>
</evidence>
<dbReference type="InParanoid" id="A0A0H2SF64"/>
<dbReference type="AlphaFoldDB" id="A0A0H2SF64"/>
<feature type="region of interest" description="Disordered" evidence="6">
    <location>
        <begin position="481"/>
        <end position="504"/>
    </location>
</feature>
<feature type="compositionally biased region" description="Low complexity" evidence="6">
    <location>
        <begin position="431"/>
        <end position="452"/>
    </location>
</feature>
<dbReference type="STRING" id="27342.A0A0H2SF64"/>
<evidence type="ECO:0000313" key="10">
    <source>
        <dbReference type="Proteomes" id="UP000053477"/>
    </source>
</evidence>
<feature type="domain" description="C3H1-type" evidence="7">
    <location>
        <begin position="874"/>
        <end position="901"/>
    </location>
</feature>
<evidence type="ECO:0008006" key="11">
    <source>
        <dbReference type="Google" id="ProtNLM"/>
    </source>
</evidence>
<feature type="region of interest" description="Disordered" evidence="6">
    <location>
        <begin position="793"/>
        <end position="816"/>
    </location>
</feature>
<dbReference type="GO" id="GO:0072357">
    <property type="term" value="C:PTW/PP1 phosphatase complex"/>
    <property type="evidence" value="ECO:0007669"/>
    <property type="project" value="TreeGrafter"/>
</dbReference>
<sequence>METYNALFPQTPWIHNVSDVQQSQDAAQAAVQGDPMSTHPSTVDINHPSFGLAEIQQASSSSSSTIAPAALYQTFAPLAQSGHAGFYAPFNVMAYGQTPWTQQHLPLSSYSTLNGATTGPSQPQQRQDSPSIQPMLIDPSLTINGTASSSGSHSFSQNGVDHQAQQSAYQSLFAHSSSLQHQQTLSINPMYVNALSHQQLQQQQHQQHQQQTTLSPTALHSPTASSSSFYPTSSAAPMQTNMTASSSNSASSSSSTENLTQKKNRTQAKMKGLPNLTGAGAVKGIVNEIEDCGILEVDPASRLDIITRIRDKSPAHFLRAWCENAGAMDITREWLKEGAAKRDNGPYEETVMPLLQVIARLPFTVEQLKSYKLGKIIVKLTKEPPNAAIKDMAADIEKGWKQLIADHQDGTSKKIDGNIEDKTKKRKLGESSKAAPPAKKVATSSSSRSSATVKKETKVVTSVVKESKSDSSFFSQSKAKAKLPSFKKAPNAPAGTPGVGGSAKSGAAAANVAQCSDVDPFQLALESMKNRKGSPMQTTIDSTPISTTTVKSEASKPGRKRKSVTWAPDGKLEQIKLIEKAIYDDDPMDGSHSSHSIRELERAEGAAMHAHLFEEAIDWHEPIAIQFPEDIQQQPLRGSSSQERDAQEEREKSSLEVLYVNVSQVPETPAEPTTQIPIEQVDAEAKTMMAGSEIQPFFASAMSVSQLVGQLKGADVGAGQGGAEQQQGFPNAMDMGSFSTPDVQMVMQSLMGSASANNAGLPPSDGNNATAQFDLRQLGLDPSALSSLTSLLGGGSAGAASTNGTNPNPFGSMYPDAGNAGTSNGYAAGIGNDYGSGPNGYGDRPRGDRDRDEHSGRGRRGRGRGGAMDGFRHKRKAAPCMFFQQGRCKFGDACDFSHDPAQRDGGAGGGSSGYFD</sequence>
<proteinExistence type="predicted"/>
<dbReference type="OrthoDB" id="6159439at2759"/>
<feature type="compositionally biased region" description="Low complexity" evidence="6">
    <location>
        <begin position="197"/>
        <end position="211"/>
    </location>
</feature>
<dbReference type="Pfam" id="PF18044">
    <property type="entry name" value="zf-CCCH_4"/>
    <property type="match status" value="1"/>
</dbReference>
<protein>
    <recommendedName>
        <fullName evidence="11">Serine/threonine-protein phosphatase 1 regulatory subunit 10</fullName>
    </recommendedName>
</protein>
<keyword evidence="1 5" id="KW-0479">Metal-binding</keyword>
<feature type="domain" description="TFIIS N-terminal" evidence="8">
    <location>
        <begin position="329"/>
        <end position="407"/>
    </location>
</feature>
<dbReference type="SUPFAM" id="SSF47676">
    <property type="entry name" value="Conserved domain common to transcription factors TFIIS, elongin A, CRSP70"/>
    <property type="match status" value="1"/>
</dbReference>
<dbReference type="Pfam" id="PF08711">
    <property type="entry name" value="Med26"/>
    <property type="match status" value="1"/>
</dbReference>
<dbReference type="PANTHER" id="PTHR46557">
    <property type="entry name" value="SERINE/THREONINE-PROTEIN PHOSPHATASE 1 REGULATORY SUBUNIT 10-RELATED"/>
    <property type="match status" value="1"/>
</dbReference>
<evidence type="ECO:0000256" key="6">
    <source>
        <dbReference type="SAM" id="MobiDB-lite"/>
    </source>
</evidence>
<dbReference type="InterPro" id="IPR035441">
    <property type="entry name" value="TFIIS/LEDGF_dom_sf"/>
</dbReference>
<feature type="compositionally biased region" description="Low complexity" evidence="6">
    <location>
        <begin position="221"/>
        <end position="237"/>
    </location>
</feature>
<evidence type="ECO:0000256" key="3">
    <source>
        <dbReference type="ARBA" id="ARBA00022833"/>
    </source>
</evidence>
<feature type="region of interest" description="Disordered" evidence="6">
    <location>
        <begin position="633"/>
        <end position="653"/>
    </location>
</feature>
<keyword evidence="2 5" id="KW-0863">Zinc-finger</keyword>
<comment type="subcellular location">
    <subcellularLocation>
        <location evidence="4">Nucleus</location>
    </subcellularLocation>
</comment>
<evidence type="ECO:0000259" key="8">
    <source>
        <dbReference type="PROSITE" id="PS51319"/>
    </source>
</evidence>
<dbReference type="Gene3D" id="1.20.930.10">
    <property type="entry name" value="Conserved domain common to transcription factors TFIIS, elongin A, CRSP70"/>
    <property type="match status" value="1"/>
</dbReference>
<feature type="compositionally biased region" description="Low complexity" evidence="6">
    <location>
        <begin position="244"/>
        <end position="255"/>
    </location>
</feature>
<dbReference type="GO" id="GO:0000785">
    <property type="term" value="C:chromatin"/>
    <property type="evidence" value="ECO:0007669"/>
    <property type="project" value="TreeGrafter"/>
</dbReference>
<feature type="region of interest" description="Disordered" evidence="6">
    <location>
        <begin position="111"/>
        <end position="163"/>
    </location>
</feature>
<dbReference type="InterPro" id="IPR041367">
    <property type="entry name" value="Znf-CCCH_4"/>
</dbReference>
<gene>
    <name evidence="9" type="ORF">SCHPADRAFT_870627</name>
</gene>
<feature type="compositionally biased region" description="Basic and acidic residues" evidence="6">
    <location>
        <begin position="843"/>
        <end position="856"/>
    </location>
</feature>
<feature type="region of interest" description="Disordered" evidence="6">
    <location>
        <begin position="893"/>
        <end position="916"/>
    </location>
</feature>
<feature type="zinc finger region" description="C3H1-type" evidence="5">
    <location>
        <begin position="874"/>
        <end position="901"/>
    </location>
</feature>
<dbReference type="PANTHER" id="PTHR46557:SF1">
    <property type="entry name" value="SERINE_THREONINE-PROTEIN PHOSPHATASE 1 REGULATORY SUBUNIT 10"/>
    <property type="match status" value="1"/>
</dbReference>
<feature type="compositionally biased region" description="Basic and acidic residues" evidence="6">
    <location>
        <begin position="642"/>
        <end position="653"/>
    </location>
</feature>
<feature type="compositionally biased region" description="Low complexity" evidence="6">
    <location>
        <begin position="538"/>
        <end position="549"/>
    </location>
</feature>
<feature type="compositionally biased region" description="Basic and acidic residues" evidence="6">
    <location>
        <begin position="407"/>
        <end position="423"/>
    </location>
</feature>
<keyword evidence="10" id="KW-1185">Reference proteome</keyword>
<dbReference type="EMBL" id="KQ085925">
    <property type="protein sequence ID" value="KLO15716.1"/>
    <property type="molecule type" value="Genomic_DNA"/>
</dbReference>
<dbReference type="GO" id="GO:0008270">
    <property type="term" value="F:zinc ion binding"/>
    <property type="evidence" value="ECO:0007669"/>
    <property type="project" value="UniProtKB-KW"/>
</dbReference>
<feature type="region of interest" description="Disordered" evidence="6">
    <location>
        <begin position="529"/>
        <end position="565"/>
    </location>
</feature>
<dbReference type="Gene3D" id="4.10.1000.10">
    <property type="entry name" value="Zinc finger, CCCH-type"/>
    <property type="match status" value="1"/>
</dbReference>
<keyword evidence="3 5" id="KW-0862">Zinc</keyword>
<dbReference type="SMART" id="SM00356">
    <property type="entry name" value="ZnF_C3H1"/>
    <property type="match status" value="1"/>
</dbReference>
<dbReference type="GO" id="GO:0005634">
    <property type="term" value="C:nucleus"/>
    <property type="evidence" value="ECO:0007669"/>
    <property type="project" value="UniProtKB-SubCell"/>
</dbReference>
<evidence type="ECO:0000313" key="9">
    <source>
        <dbReference type="EMBL" id="KLO15716.1"/>
    </source>
</evidence>
<dbReference type="PROSITE" id="PS51319">
    <property type="entry name" value="TFIIS_N"/>
    <property type="match status" value="1"/>
</dbReference>
<feature type="region of interest" description="Disordered" evidence="6">
    <location>
        <begin position="407"/>
        <end position="459"/>
    </location>
</feature>
<evidence type="ECO:0000259" key="7">
    <source>
        <dbReference type="PROSITE" id="PS50103"/>
    </source>
</evidence>
<feature type="compositionally biased region" description="Gly residues" evidence="6">
    <location>
        <begin position="905"/>
        <end position="916"/>
    </location>
</feature>
<dbReference type="Proteomes" id="UP000053477">
    <property type="component" value="Unassembled WGS sequence"/>
</dbReference>
<feature type="compositionally biased region" description="Low complexity" evidence="6">
    <location>
        <begin position="120"/>
        <end position="134"/>
    </location>
</feature>
<dbReference type="InterPro" id="IPR036855">
    <property type="entry name" value="Znf_CCCH_sf"/>
</dbReference>
<name>A0A0H2SF64_9AGAM</name>
<feature type="region of interest" description="Disordered" evidence="6">
    <location>
        <begin position="829"/>
        <end position="871"/>
    </location>
</feature>